<dbReference type="Pfam" id="PF02397">
    <property type="entry name" value="Bac_transf"/>
    <property type="match status" value="1"/>
</dbReference>
<comment type="similarity">
    <text evidence="2">Belongs to the bacterial sugar transferase family.</text>
</comment>
<dbReference type="Proteomes" id="UP000886883">
    <property type="component" value="Unassembled WGS sequence"/>
</dbReference>
<dbReference type="GO" id="GO:0016780">
    <property type="term" value="F:phosphotransferase activity, for other substituted phosphate groups"/>
    <property type="evidence" value="ECO:0007669"/>
    <property type="project" value="TreeGrafter"/>
</dbReference>
<feature type="region of interest" description="Disordered" evidence="7">
    <location>
        <begin position="445"/>
        <end position="470"/>
    </location>
</feature>
<evidence type="ECO:0000256" key="2">
    <source>
        <dbReference type="ARBA" id="ARBA00006464"/>
    </source>
</evidence>
<evidence type="ECO:0000256" key="5">
    <source>
        <dbReference type="ARBA" id="ARBA00022989"/>
    </source>
</evidence>
<dbReference type="NCBIfam" id="TIGR03025">
    <property type="entry name" value="EPS_sugtrans"/>
    <property type="match status" value="1"/>
</dbReference>
<evidence type="ECO:0000256" key="1">
    <source>
        <dbReference type="ARBA" id="ARBA00004141"/>
    </source>
</evidence>
<organism evidence="10 11">
    <name type="scientific">Candidatus Eisenbergiella merdigallinarum</name>
    <dbReference type="NCBI Taxonomy" id="2838552"/>
    <lineage>
        <taxon>Bacteria</taxon>
        <taxon>Bacillati</taxon>
        <taxon>Bacillota</taxon>
        <taxon>Clostridia</taxon>
        <taxon>Lachnospirales</taxon>
        <taxon>Lachnospiraceae</taxon>
        <taxon>Eisenbergiella</taxon>
    </lineage>
</organism>
<evidence type="ECO:0000256" key="6">
    <source>
        <dbReference type="ARBA" id="ARBA00023136"/>
    </source>
</evidence>
<dbReference type="GO" id="GO:0016020">
    <property type="term" value="C:membrane"/>
    <property type="evidence" value="ECO:0007669"/>
    <property type="project" value="UniProtKB-SubCell"/>
</dbReference>
<feature type="transmembrane region" description="Helical" evidence="8">
    <location>
        <begin position="47"/>
        <end position="69"/>
    </location>
</feature>
<gene>
    <name evidence="10" type="ORF">H9763_11660</name>
</gene>
<name>A0A9D2SDS0_9FIRM</name>
<keyword evidence="3" id="KW-0808">Transferase</keyword>
<dbReference type="EMBL" id="DWXE01000043">
    <property type="protein sequence ID" value="HJB92104.1"/>
    <property type="molecule type" value="Genomic_DNA"/>
</dbReference>
<dbReference type="InterPro" id="IPR017475">
    <property type="entry name" value="EPS_sugar_tfrase"/>
</dbReference>
<evidence type="ECO:0000313" key="11">
    <source>
        <dbReference type="Proteomes" id="UP000886883"/>
    </source>
</evidence>
<feature type="transmembrane region" description="Helical" evidence="8">
    <location>
        <begin position="81"/>
        <end position="107"/>
    </location>
</feature>
<feature type="transmembrane region" description="Helical" evidence="8">
    <location>
        <begin position="113"/>
        <end position="134"/>
    </location>
</feature>
<protein>
    <submittedName>
        <fullName evidence="10">Exopolysaccharide biosynthesis polyprenyl glycosylphosphotransferase</fullName>
    </submittedName>
</protein>
<evidence type="ECO:0000256" key="7">
    <source>
        <dbReference type="SAM" id="MobiDB-lite"/>
    </source>
</evidence>
<dbReference type="AlphaFoldDB" id="A0A9D2SDS0"/>
<keyword evidence="6 8" id="KW-0472">Membrane</keyword>
<reference evidence="10" key="2">
    <citation type="submission" date="2021-04" db="EMBL/GenBank/DDBJ databases">
        <authorList>
            <person name="Gilroy R."/>
        </authorList>
    </citation>
    <scope>NUCLEOTIDE SEQUENCE</scope>
    <source>
        <strain evidence="10">USAMLcec3-2134</strain>
    </source>
</reference>
<dbReference type="PANTHER" id="PTHR30576">
    <property type="entry name" value="COLANIC BIOSYNTHESIS UDP-GLUCOSE LIPID CARRIER TRANSFERASE"/>
    <property type="match status" value="1"/>
</dbReference>
<sequence length="470" mass="53519">MRNAGNDREQQAKSAATWIITLAETAIFLLVWTIYYNSRVFETHRAAGAAVSLLVYLGIYCSAATLYRACKISAYPVGETILSQLLAFGLADLVLYIEACLIANRYLSLLPGLAAAALQILAVTAWAVGAKTWFIKKIPPRRTLIIYGSDDVDEFCRKLKHKYSHLFSITETINCRLPVEEQLKKIDENETVILYETAYGIRTGLMSYLVNEKKTFYITPRISDIVIQGFDRRHLIDTPLLKYQYAKDNRRNCVSKRVLDLAVSLTGILILSPVVLITMLAIRLEDGGDIFFKQKRYTKDWKTFEILKFRSMVMDAEKDGKARPCTAGDDRITRVGRIIRRFRIDEIPQLFNVVKGDMSIVGPRPERVEHVHAYVKELPEFAYRLRVKGGLTGYAQIYGKYNTSAYDKLRLDLLYIENQSIWMDLKMILLTIKVLFIPESTEGFSEERSRQMGEPKKAEGSAEGTGEELI</sequence>
<evidence type="ECO:0000256" key="3">
    <source>
        <dbReference type="ARBA" id="ARBA00022679"/>
    </source>
</evidence>
<dbReference type="InterPro" id="IPR003362">
    <property type="entry name" value="Bact_transf"/>
</dbReference>
<comment type="subcellular location">
    <subcellularLocation>
        <location evidence="1">Membrane</location>
        <topology evidence="1">Multi-pass membrane protein</topology>
    </subcellularLocation>
</comment>
<proteinExistence type="inferred from homology"/>
<dbReference type="PANTHER" id="PTHR30576:SF0">
    <property type="entry name" value="UNDECAPRENYL-PHOSPHATE N-ACETYLGALACTOSAMINYL 1-PHOSPHATE TRANSFERASE-RELATED"/>
    <property type="match status" value="1"/>
</dbReference>
<feature type="domain" description="Bacterial sugar transferase" evidence="9">
    <location>
        <begin position="256"/>
        <end position="436"/>
    </location>
</feature>
<comment type="caution">
    <text evidence="10">The sequence shown here is derived from an EMBL/GenBank/DDBJ whole genome shotgun (WGS) entry which is preliminary data.</text>
</comment>
<keyword evidence="4 8" id="KW-0812">Transmembrane</keyword>
<accession>A0A9D2SDS0</accession>
<evidence type="ECO:0000313" key="10">
    <source>
        <dbReference type="EMBL" id="HJB92104.1"/>
    </source>
</evidence>
<evidence type="ECO:0000256" key="4">
    <source>
        <dbReference type="ARBA" id="ARBA00022692"/>
    </source>
</evidence>
<keyword evidence="5 8" id="KW-1133">Transmembrane helix</keyword>
<feature type="compositionally biased region" description="Basic and acidic residues" evidence="7">
    <location>
        <begin position="445"/>
        <end position="460"/>
    </location>
</feature>
<feature type="transmembrane region" description="Helical" evidence="8">
    <location>
        <begin position="12"/>
        <end position="35"/>
    </location>
</feature>
<evidence type="ECO:0000256" key="8">
    <source>
        <dbReference type="SAM" id="Phobius"/>
    </source>
</evidence>
<reference evidence="10" key="1">
    <citation type="journal article" date="2021" name="PeerJ">
        <title>Extensive microbial diversity within the chicken gut microbiome revealed by metagenomics and culture.</title>
        <authorList>
            <person name="Gilroy R."/>
            <person name="Ravi A."/>
            <person name="Getino M."/>
            <person name="Pursley I."/>
            <person name="Horton D.L."/>
            <person name="Alikhan N.F."/>
            <person name="Baker D."/>
            <person name="Gharbi K."/>
            <person name="Hall N."/>
            <person name="Watson M."/>
            <person name="Adriaenssens E.M."/>
            <person name="Foster-Nyarko E."/>
            <person name="Jarju S."/>
            <person name="Secka A."/>
            <person name="Antonio M."/>
            <person name="Oren A."/>
            <person name="Chaudhuri R.R."/>
            <person name="La Ragione R."/>
            <person name="Hildebrand F."/>
            <person name="Pallen M.J."/>
        </authorList>
    </citation>
    <scope>NUCLEOTIDE SEQUENCE</scope>
    <source>
        <strain evidence="10">USAMLcec3-2134</strain>
    </source>
</reference>
<evidence type="ECO:0000259" key="9">
    <source>
        <dbReference type="Pfam" id="PF02397"/>
    </source>
</evidence>
<feature type="transmembrane region" description="Helical" evidence="8">
    <location>
        <begin position="258"/>
        <end position="282"/>
    </location>
</feature>